<sequence>MMEGYRKWDLLSKGKSDILRIFQGYSRRDKVGKDRRICIEGHKISKPKINRTRAKHGRKNTEPSHLLMAAATITLFPSLPISPKYSFSLPISSNPCKPISISIFSSLTCSCSRLRPEFAVSVAFDPSGNFDLPLTEDEDTPKAAAPMPPTEGRFEIVINNDIIRCLDLSPVHSAIAGAITEPKELLERTVGFTINYEREDPYDPRELSEFPDIRLWFVRLDASYPWLPVVLDWRAGELARYAAMVVPHQHKIPKPKLKASDMATMLGFGVGDELFNLIDDHPLPP</sequence>
<dbReference type="GO" id="GO:0010275">
    <property type="term" value="P:NAD(P)H dehydrogenase complex assembly"/>
    <property type="evidence" value="ECO:0007669"/>
    <property type="project" value="TreeGrafter"/>
</dbReference>
<dbReference type="PANTHER" id="PTHR35724:SF1">
    <property type="entry name" value="PROTEIN CHLORORESPIRATORY REDUCTION 6, CHLOROPLASTIC"/>
    <property type="match status" value="1"/>
</dbReference>
<dbReference type="GO" id="GO:0009507">
    <property type="term" value="C:chloroplast"/>
    <property type="evidence" value="ECO:0007669"/>
    <property type="project" value="TreeGrafter"/>
</dbReference>
<reference evidence="1 2" key="1">
    <citation type="journal article" date="2019" name="Nat. Plants">
        <title>Stout camphor tree genome fills gaps in understanding of flowering plant genome evolution.</title>
        <authorList>
            <person name="Chaw S.M."/>
            <person name="Liu Y.C."/>
            <person name="Wu Y.W."/>
            <person name="Wang H.Y."/>
            <person name="Lin C.I."/>
            <person name="Wu C.S."/>
            <person name="Ke H.M."/>
            <person name="Chang L.Y."/>
            <person name="Hsu C.Y."/>
            <person name="Yang H.T."/>
            <person name="Sudianto E."/>
            <person name="Hsu M.H."/>
            <person name="Wu K.P."/>
            <person name="Wang L.N."/>
            <person name="Leebens-Mack J.H."/>
            <person name="Tsai I.J."/>
        </authorList>
    </citation>
    <scope>NUCLEOTIDE SEQUENCE [LARGE SCALE GENOMIC DNA]</scope>
    <source>
        <strain evidence="2">cv. Chaw 1501</strain>
        <tissue evidence="1">Young leaves</tissue>
    </source>
</reference>
<gene>
    <name evidence="1" type="ORF">CKAN_02019300</name>
</gene>
<evidence type="ECO:0000313" key="2">
    <source>
        <dbReference type="Proteomes" id="UP000283530"/>
    </source>
</evidence>
<dbReference type="InterPro" id="IPR014946">
    <property type="entry name" value="CRR6"/>
</dbReference>
<dbReference type="Proteomes" id="UP000283530">
    <property type="component" value="Unassembled WGS sequence"/>
</dbReference>
<dbReference type="EMBL" id="QPKB01000008">
    <property type="protein sequence ID" value="RWR91055.1"/>
    <property type="molecule type" value="Genomic_DNA"/>
</dbReference>
<comment type="caution">
    <text evidence="1">The sequence shown here is derived from an EMBL/GenBank/DDBJ whole genome shotgun (WGS) entry which is preliminary data.</text>
</comment>
<dbReference type="PANTHER" id="PTHR35724">
    <property type="entry name" value="PROTEIN CHLORORESPIRATORY REDUCTION 6, CHLOROPLASTIC"/>
    <property type="match status" value="1"/>
</dbReference>
<dbReference type="AlphaFoldDB" id="A0A443PJY0"/>
<dbReference type="OrthoDB" id="1903669at2759"/>
<dbReference type="STRING" id="337451.A0A443PJY0"/>
<name>A0A443PJY0_9MAGN</name>
<evidence type="ECO:0000313" key="1">
    <source>
        <dbReference type="EMBL" id="RWR91055.1"/>
    </source>
</evidence>
<proteinExistence type="predicted"/>
<dbReference type="Pfam" id="PF08847">
    <property type="entry name" value="Crr6"/>
    <property type="match status" value="1"/>
</dbReference>
<protein>
    <submittedName>
        <fullName evidence="1">Protein CHLORORESPIRATORY REDUCTION 6, chloroplastic</fullName>
    </submittedName>
</protein>
<organism evidence="1 2">
    <name type="scientific">Cinnamomum micranthum f. kanehirae</name>
    <dbReference type="NCBI Taxonomy" id="337451"/>
    <lineage>
        <taxon>Eukaryota</taxon>
        <taxon>Viridiplantae</taxon>
        <taxon>Streptophyta</taxon>
        <taxon>Embryophyta</taxon>
        <taxon>Tracheophyta</taxon>
        <taxon>Spermatophyta</taxon>
        <taxon>Magnoliopsida</taxon>
        <taxon>Magnoliidae</taxon>
        <taxon>Laurales</taxon>
        <taxon>Lauraceae</taxon>
        <taxon>Cinnamomum</taxon>
    </lineage>
</organism>
<keyword evidence="2" id="KW-1185">Reference proteome</keyword>
<accession>A0A443PJY0</accession>